<comment type="caution">
    <text evidence="2">The sequence shown here is derived from an EMBL/GenBank/DDBJ whole genome shotgun (WGS) entry which is preliminary data.</text>
</comment>
<reference evidence="2 3" key="1">
    <citation type="submission" date="2018-04" db="EMBL/GenBank/DDBJ databases">
        <title>Genomic Encyclopedia of Archaeal and Bacterial Type Strains, Phase II (KMG-II): from individual species to whole genera.</title>
        <authorList>
            <person name="Goeker M."/>
        </authorList>
    </citation>
    <scope>NUCLEOTIDE SEQUENCE [LARGE SCALE GENOMIC DNA]</scope>
    <source>
        <strain evidence="2 3">DSM 25521</strain>
    </source>
</reference>
<sequence>MELGAALRKGEDNAALRPVVAAWKEYSDTLVKHTQDGQVVLRNAVRPSAFFNLDDLHFSPGFWRIVPGLFVTTGLFLTFLGLISALNSMATPAGVGSADVNIDINGLLTIASAKFIMSLTGLLCSIAFTVVLRVGTGRIDQAIHHLCTAIESHLTFISLEELAVEQLATTREQREHFRTIGLELVAELGRPLREELPAHISRSIGEAMSPLLQQVGQIGATGMEGMVRDLSSRFSEDVGRALSQASDKLTIAGERISELSARMDQSSGRMGSEMENAVGRLTQTVEDLRTAMGATAKTASSALTQGTEQLLSAMNETLQGIRDNTGEGARAISAAALEMRQAAEAFRAELEEATKTGSGAAREQMQAASQAASSAIDGAGRSILDAFDKRAGDIAKATEAFSSKAAEDLLDPLGQISERLKSVVTELTGGMSSLGRFSDGIRAGAEATEQAAGHFRGASSAFVEAATPLRASTSSIEVAIKHLADATANISDTVGKSAAATASSAASALASAQEILGGEAKAIEASLSGIEAMLERLRGQGDRLDDMDEKLGKAFEAYRTQVASAVEGMFGHVREMQAQLSPALDTLHSIVVQAEQFAPESRRR</sequence>
<keyword evidence="1" id="KW-1133">Transmembrane helix</keyword>
<evidence type="ECO:0000256" key="1">
    <source>
        <dbReference type="SAM" id="Phobius"/>
    </source>
</evidence>
<dbReference type="AlphaFoldDB" id="A0A2T4ZDX5"/>
<organism evidence="2 3">
    <name type="scientific">Phreatobacter oligotrophus</name>
    <dbReference type="NCBI Taxonomy" id="1122261"/>
    <lineage>
        <taxon>Bacteria</taxon>
        <taxon>Pseudomonadati</taxon>
        <taxon>Pseudomonadota</taxon>
        <taxon>Alphaproteobacteria</taxon>
        <taxon>Hyphomicrobiales</taxon>
        <taxon>Phreatobacteraceae</taxon>
        <taxon>Phreatobacter</taxon>
    </lineage>
</organism>
<accession>A0A2T4ZDX5</accession>
<feature type="transmembrane region" description="Helical" evidence="1">
    <location>
        <begin position="65"/>
        <end position="86"/>
    </location>
</feature>
<keyword evidence="1" id="KW-0472">Membrane</keyword>
<protein>
    <submittedName>
        <fullName evidence="2">Uncharacterized protein</fullName>
    </submittedName>
</protein>
<proteinExistence type="predicted"/>
<evidence type="ECO:0000313" key="2">
    <source>
        <dbReference type="EMBL" id="PTM60092.1"/>
    </source>
</evidence>
<name>A0A2T4ZDX5_9HYPH</name>
<dbReference type="EMBL" id="PZZL01000003">
    <property type="protein sequence ID" value="PTM60092.1"/>
    <property type="molecule type" value="Genomic_DNA"/>
</dbReference>
<dbReference type="Proteomes" id="UP000241808">
    <property type="component" value="Unassembled WGS sequence"/>
</dbReference>
<gene>
    <name evidence="2" type="ORF">C8P69_10316</name>
</gene>
<dbReference type="Gene3D" id="1.20.120.20">
    <property type="entry name" value="Apolipoprotein"/>
    <property type="match status" value="1"/>
</dbReference>
<keyword evidence="1" id="KW-0812">Transmembrane</keyword>
<keyword evidence="3" id="KW-1185">Reference proteome</keyword>
<dbReference type="SUPFAM" id="SSF58113">
    <property type="entry name" value="Apolipoprotein A-I"/>
    <property type="match status" value="1"/>
</dbReference>
<feature type="transmembrane region" description="Helical" evidence="1">
    <location>
        <begin position="106"/>
        <end position="132"/>
    </location>
</feature>
<evidence type="ECO:0000313" key="3">
    <source>
        <dbReference type="Proteomes" id="UP000241808"/>
    </source>
</evidence>